<accession>T0XYX9</accession>
<dbReference type="EMBL" id="AUZZ01011471">
    <property type="protein sequence ID" value="EQD26093.1"/>
    <property type="molecule type" value="Genomic_DNA"/>
</dbReference>
<comment type="caution">
    <text evidence="1">The sequence shown here is derived from an EMBL/GenBank/DDBJ whole genome shotgun (WGS) entry which is preliminary data.</text>
</comment>
<dbReference type="InterPro" id="IPR012337">
    <property type="entry name" value="RNaseH-like_sf"/>
</dbReference>
<dbReference type="Pfam" id="PF04693">
    <property type="entry name" value="DDE_Tnp_2"/>
    <property type="match status" value="1"/>
</dbReference>
<protein>
    <recommendedName>
        <fullName evidence="2">Transposase</fullName>
    </recommendedName>
</protein>
<dbReference type="SUPFAM" id="SSF53098">
    <property type="entry name" value="Ribonuclease H-like"/>
    <property type="match status" value="1"/>
</dbReference>
<dbReference type="AlphaFoldDB" id="T0XYX9"/>
<organism evidence="1">
    <name type="scientific">mine drainage metagenome</name>
    <dbReference type="NCBI Taxonomy" id="410659"/>
    <lineage>
        <taxon>unclassified sequences</taxon>
        <taxon>metagenomes</taxon>
        <taxon>ecological metagenomes</taxon>
    </lineage>
</organism>
<evidence type="ECO:0000313" key="1">
    <source>
        <dbReference type="EMBL" id="EQD26093.1"/>
    </source>
</evidence>
<reference evidence="1" key="1">
    <citation type="submission" date="2013-08" db="EMBL/GenBank/DDBJ databases">
        <authorList>
            <person name="Mendez C."/>
            <person name="Richter M."/>
            <person name="Ferrer M."/>
            <person name="Sanchez J."/>
        </authorList>
    </citation>
    <scope>NUCLEOTIDE SEQUENCE</scope>
</reference>
<evidence type="ECO:0008006" key="2">
    <source>
        <dbReference type="Google" id="ProtNLM"/>
    </source>
</evidence>
<sequence length="155" mass="18108">MKGIGSVKAIISEGTNGRRYYVTKRKDWKAEKILETYLERWGIEVMHRDLKQDGLGEIFLRKLCKTELYLRLIVSGRTLLEISGIRSLNRYPGIPDKVGKRKRWISFEILESLFMGFRKYGNRFIQAVKKSLTDPYRSTRGILGRLRELNLGEPI</sequence>
<gene>
    <name evidence="1" type="ORF">B2A_15780</name>
</gene>
<name>T0XYX9_9ZZZZ</name>
<reference evidence="1" key="2">
    <citation type="journal article" date="2014" name="ISME J.">
        <title>Microbial stratification in low pH oxic and suboxic macroscopic growths along an acid mine drainage.</title>
        <authorList>
            <person name="Mendez-Garcia C."/>
            <person name="Mesa V."/>
            <person name="Sprenger R.R."/>
            <person name="Richter M."/>
            <person name="Diez M.S."/>
            <person name="Solano J."/>
            <person name="Bargiela R."/>
            <person name="Golyshina O.V."/>
            <person name="Manteca A."/>
            <person name="Ramos J.L."/>
            <person name="Gallego J.R."/>
            <person name="Llorente I."/>
            <person name="Martins Dos Santos V.A."/>
            <person name="Jensen O.N."/>
            <person name="Pelaez A.I."/>
            <person name="Sanchez J."/>
            <person name="Ferrer M."/>
        </authorList>
    </citation>
    <scope>NUCLEOTIDE SEQUENCE</scope>
</reference>
<dbReference type="InterPro" id="IPR006783">
    <property type="entry name" value="Transposase_ISC1217"/>
</dbReference>
<proteinExistence type="predicted"/>